<feature type="region of interest" description="Disordered" evidence="1">
    <location>
        <begin position="58"/>
        <end position="101"/>
    </location>
</feature>
<feature type="compositionally biased region" description="Basic residues" evidence="1">
    <location>
        <begin position="196"/>
        <end position="205"/>
    </location>
</feature>
<feature type="compositionally biased region" description="Polar residues" evidence="1">
    <location>
        <begin position="151"/>
        <end position="162"/>
    </location>
</feature>
<dbReference type="Proteomes" id="UP000595140">
    <property type="component" value="Unassembled WGS sequence"/>
</dbReference>
<protein>
    <submittedName>
        <fullName evidence="2">Uncharacterized protein</fullName>
    </submittedName>
</protein>
<sequence length="226" mass="25474">MTCFTACCFPASNHKKLIKPTNDDPLPSSKKQCLRNLLEADDESEIIIMKSSHILNSKDEEEKGTFDLDCKQEDDDVAGKGNEKDEGSSGGGGKPEISTDSSFFSLPLNLLTRHRGGCDEEDEEESLFSLSIDSIRQKRSVNQNGRRDSDQSVQSEPNQIENSGRPRKVKKITPSPLLQEKLQEKENLQKLENSPTRRRRRRTKCNKGFGKRPILGALNWNLISRN</sequence>
<proteinExistence type="predicted"/>
<feature type="compositionally biased region" description="Basic and acidic residues" evidence="1">
    <location>
        <begin position="58"/>
        <end position="87"/>
    </location>
</feature>
<evidence type="ECO:0000313" key="2">
    <source>
        <dbReference type="EMBL" id="VFQ80328.1"/>
    </source>
</evidence>
<reference evidence="2 3" key="1">
    <citation type="submission" date="2018-04" db="EMBL/GenBank/DDBJ databases">
        <authorList>
            <person name="Vogel A."/>
        </authorList>
    </citation>
    <scope>NUCLEOTIDE SEQUENCE [LARGE SCALE GENOMIC DNA]</scope>
</reference>
<evidence type="ECO:0000313" key="3">
    <source>
        <dbReference type="Proteomes" id="UP000595140"/>
    </source>
</evidence>
<organism evidence="2 3">
    <name type="scientific">Cuscuta campestris</name>
    <dbReference type="NCBI Taxonomy" id="132261"/>
    <lineage>
        <taxon>Eukaryota</taxon>
        <taxon>Viridiplantae</taxon>
        <taxon>Streptophyta</taxon>
        <taxon>Embryophyta</taxon>
        <taxon>Tracheophyta</taxon>
        <taxon>Spermatophyta</taxon>
        <taxon>Magnoliopsida</taxon>
        <taxon>eudicotyledons</taxon>
        <taxon>Gunneridae</taxon>
        <taxon>Pentapetalae</taxon>
        <taxon>asterids</taxon>
        <taxon>lamiids</taxon>
        <taxon>Solanales</taxon>
        <taxon>Convolvulaceae</taxon>
        <taxon>Cuscuteae</taxon>
        <taxon>Cuscuta</taxon>
        <taxon>Cuscuta subgen. Grammica</taxon>
        <taxon>Cuscuta sect. Cleistogrammica</taxon>
    </lineage>
</organism>
<name>A0A484LX40_9ASTE</name>
<gene>
    <name evidence="2" type="ORF">CCAM_LOCUS22104</name>
</gene>
<accession>A0A484LX40</accession>
<evidence type="ECO:0000256" key="1">
    <source>
        <dbReference type="SAM" id="MobiDB-lite"/>
    </source>
</evidence>
<dbReference type="AlphaFoldDB" id="A0A484LX40"/>
<dbReference type="EMBL" id="OOIL02002122">
    <property type="protein sequence ID" value="VFQ80328.1"/>
    <property type="molecule type" value="Genomic_DNA"/>
</dbReference>
<keyword evidence="3" id="KW-1185">Reference proteome</keyword>
<feature type="region of interest" description="Disordered" evidence="1">
    <location>
        <begin position="138"/>
        <end position="210"/>
    </location>
</feature>